<dbReference type="GO" id="GO:0005739">
    <property type="term" value="C:mitochondrion"/>
    <property type="evidence" value="ECO:0007669"/>
    <property type="project" value="UniProtKB-SubCell"/>
</dbReference>
<evidence type="ECO:0000256" key="15">
    <source>
        <dbReference type="ARBA" id="ARBA00022723"/>
    </source>
</evidence>
<dbReference type="PIRSF" id="PIRSF000459">
    <property type="entry name" value="TGM_EBP42"/>
    <property type="match status" value="1"/>
</dbReference>
<keyword evidence="10" id="KW-1003">Cell membrane</keyword>
<feature type="active site" evidence="40">
    <location>
        <position position="262"/>
    </location>
</feature>
<comment type="catalytic activity">
    <reaction evidence="39">
        <text>L-glutaminyl-[protein] + dopamine = 5-dopaminyl-L-glutamyl-[protein] + NH4(+)</text>
        <dbReference type="Rhea" id="RHEA:66556"/>
        <dbReference type="Rhea" id="RHEA-COMP:10207"/>
        <dbReference type="Rhea" id="RHEA-COMP:17053"/>
        <dbReference type="ChEBI" id="CHEBI:28938"/>
        <dbReference type="ChEBI" id="CHEBI:30011"/>
        <dbReference type="ChEBI" id="CHEBI:59905"/>
        <dbReference type="ChEBI" id="CHEBI:167175"/>
    </reaction>
    <physiologicalReaction direction="left-to-right" evidence="39">
        <dbReference type="Rhea" id="RHEA:66557"/>
    </physiologicalReaction>
</comment>
<comment type="catalytic activity">
    <reaction evidence="37">
        <text>L-glutaminyl-[protein] + histamine = 5-histaminyl-L-glutamyl-[protein] + NH4(+)</text>
        <dbReference type="Rhea" id="RHEA:66564"/>
        <dbReference type="Rhea" id="RHEA-COMP:10207"/>
        <dbReference type="Rhea" id="RHEA-COMP:17056"/>
        <dbReference type="ChEBI" id="CHEBI:28938"/>
        <dbReference type="ChEBI" id="CHEBI:30011"/>
        <dbReference type="ChEBI" id="CHEBI:58432"/>
        <dbReference type="ChEBI" id="CHEBI:167179"/>
    </reaction>
    <physiologicalReaction direction="left-to-right" evidence="37">
        <dbReference type="Rhea" id="RHEA:66565"/>
    </physiologicalReaction>
</comment>
<dbReference type="GO" id="GO:0046872">
    <property type="term" value="F:metal ion binding"/>
    <property type="evidence" value="ECO:0007669"/>
    <property type="project" value="UniProtKB-KW"/>
</dbReference>
<sequence>GAKEIQIQRCDEQPSHHTNEISVDRLIVRRGQGFTMTLDLQKPFDSSKDQLIFTAATGTALIYLTKTLQQYAVWKAEFCASSVQQKEGLSLEVKPPVDAPIGKYTLSLKIGEKESSLGSLVVLFNPWCKDDSVFMPDDKKRQEYVMNEQGVIYKGSKFFVLGASWDFGQFEDKVLDICLKMLDLNSEYKKDPAADVAARCDPIYVSRVISAMINSDDDDGVLEGRWEGDFSDGILPTCWNSSVDILLLWQEQDYKSVKYGQCWVFAGIMCSVMRCLGIPCRVVTNFCSAYDANLSLTIDVFRDEEGVRTPETEDSIWNFHVWVEGWMKRPDLTEDGTYDGWQVLDATPQDKSEGVYRCGPAPVKAILNGDTHLKYDVPFIFSEVNADCVEWLVQTDGSKVQCSTDAKKVGKKISTKCVGSNKRHDITRTYKHKEGGSEIPPRPKQPGHGDTGKLRDFPSKGAGKSTGLPICMNSIRYAQQSEMYWGNWDPTVCSWTPGQMDLHWLTGCRSACHLQQLRRSLSLCSELSHAGV</sequence>
<keyword evidence="18" id="KW-0496">Mitochondrion</keyword>
<comment type="subcellular location">
    <subcellularLocation>
        <location evidence="4">Cell membrane</location>
    </subcellularLocation>
    <subcellularLocation>
        <location evidence="5">Chromosome</location>
    </subcellularLocation>
    <subcellularLocation>
        <location evidence="7">Cytoplasm</location>
        <location evidence="7">Cytosol</location>
    </subcellularLocation>
    <subcellularLocation>
        <location evidence="3">Mitochondrion</location>
    </subcellularLocation>
    <subcellularLocation>
        <location evidence="2">Nucleus</location>
    </subcellularLocation>
    <subcellularLocation>
        <location evidence="6">Secreted</location>
        <location evidence="6">Extracellular space</location>
        <location evidence="6">Extracellular matrix</location>
    </subcellularLocation>
</comment>
<dbReference type="InterPro" id="IPR001102">
    <property type="entry name" value="Transglutaminase_N"/>
</dbReference>
<keyword evidence="11" id="KW-0964">Secreted</keyword>
<evidence type="ECO:0000256" key="3">
    <source>
        <dbReference type="ARBA" id="ARBA00004173"/>
    </source>
</evidence>
<dbReference type="GO" id="GO:0003810">
    <property type="term" value="F:protein-glutamine gamma-glutamyltransferase activity"/>
    <property type="evidence" value="ECO:0007669"/>
    <property type="project" value="UniProtKB-EC"/>
</dbReference>
<evidence type="ECO:0000256" key="35">
    <source>
        <dbReference type="ARBA" id="ARBA00043138"/>
    </source>
</evidence>
<evidence type="ECO:0000256" key="7">
    <source>
        <dbReference type="ARBA" id="ARBA00004514"/>
    </source>
</evidence>
<dbReference type="InterPro" id="IPR014756">
    <property type="entry name" value="Ig_E-set"/>
</dbReference>
<keyword evidence="44" id="KW-1185">Reference proteome</keyword>
<evidence type="ECO:0000256" key="9">
    <source>
        <dbReference type="ARBA" id="ARBA00022454"/>
    </source>
</evidence>
<keyword evidence="21" id="KW-0539">Nucleus</keyword>
<evidence type="ECO:0000256" key="39">
    <source>
        <dbReference type="ARBA" id="ARBA00048365"/>
    </source>
</evidence>
<dbReference type="PANTHER" id="PTHR11590:SF6">
    <property type="entry name" value="PROTEIN-GLUTAMINE GAMMA-GLUTAMYLTRANSFERASE 2"/>
    <property type="match status" value="1"/>
</dbReference>
<dbReference type="GO" id="GO:0008233">
    <property type="term" value="F:peptidase activity"/>
    <property type="evidence" value="ECO:0007669"/>
    <property type="project" value="UniProtKB-KW"/>
</dbReference>
<evidence type="ECO:0000256" key="16">
    <source>
        <dbReference type="ARBA" id="ARBA00022741"/>
    </source>
</evidence>
<dbReference type="Proteomes" id="UP000472263">
    <property type="component" value="Chromosome 5"/>
</dbReference>
<evidence type="ECO:0000256" key="1">
    <source>
        <dbReference type="ARBA" id="ARBA00001913"/>
    </source>
</evidence>
<evidence type="ECO:0000256" key="26">
    <source>
        <dbReference type="ARBA" id="ARBA00039019"/>
    </source>
</evidence>
<keyword evidence="15" id="KW-0479">Metal-binding</keyword>
<evidence type="ECO:0000256" key="40">
    <source>
        <dbReference type="PIRSR" id="PIRSR000459-1"/>
    </source>
</evidence>
<name>A0A667Y9L4_9TELE</name>
<evidence type="ECO:0000256" key="32">
    <source>
        <dbReference type="ARBA" id="ARBA00042239"/>
    </source>
</evidence>
<dbReference type="GO" id="GO:0005634">
    <property type="term" value="C:nucleus"/>
    <property type="evidence" value="ECO:0007669"/>
    <property type="project" value="UniProtKB-SubCell"/>
</dbReference>
<keyword evidence="14" id="KW-0808">Transferase</keyword>
<evidence type="ECO:0000256" key="30">
    <source>
        <dbReference type="ARBA" id="ARBA00042099"/>
    </source>
</evidence>
<feature type="active site" evidence="40">
    <location>
        <position position="345"/>
    </location>
</feature>
<evidence type="ECO:0000256" key="21">
    <source>
        <dbReference type="ARBA" id="ARBA00023242"/>
    </source>
</evidence>
<comment type="catalytic activity">
    <reaction evidence="36">
        <text>L-glutaminyl-[protein] + H2O = L-glutamyl-[protein] + NH4(+)</text>
        <dbReference type="Rhea" id="RHEA:16441"/>
        <dbReference type="Rhea" id="RHEA-COMP:10207"/>
        <dbReference type="Rhea" id="RHEA-COMP:10208"/>
        <dbReference type="ChEBI" id="CHEBI:15377"/>
        <dbReference type="ChEBI" id="CHEBI:28938"/>
        <dbReference type="ChEBI" id="CHEBI:29973"/>
        <dbReference type="ChEBI" id="CHEBI:30011"/>
        <dbReference type="EC" id="3.5.1.44"/>
    </reaction>
    <physiologicalReaction direction="left-to-right" evidence="36">
        <dbReference type="Rhea" id="RHEA:16442"/>
    </physiologicalReaction>
</comment>
<comment type="similarity">
    <text evidence="8">Belongs to the transglutaminase superfamily. Transglutaminase family.</text>
</comment>
<dbReference type="GO" id="GO:0006508">
    <property type="term" value="P:proteolysis"/>
    <property type="evidence" value="ECO:0007669"/>
    <property type="project" value="UniProtKB-KW"/>
</dbReference>
<evidence type="ECO:0000256" key="31">
    <source>
        <dbReference type="ARBA" id="ARBA00042105"/>
    </source>
</evidence>
<dbReference type="SUPFAM" id="SSF54001">
    <property type="entry name" value="Cysteine proteinases"/>
    <property type="match status" value="1"/>
</dbReference>
<dbReference type="PANTHER" id="PTHR11590">
    <property type="entry name" value="PROTEIN-GLUTAMINE GAMMA-GLUTAMYLTRANSFERASE"/>
    <property type="match status" value="1"/>
</dbReference>
<protein>
    <recommendedName>
        <fullName evidence="27">Protein-glutamine gamma-glutamyltransferase 2</fullName>
        <ecNumber evidence="23">2.3.2.13</ecNumber>
        <ecNumber evidence="26">3.5.1.44</ecNumber>
    </recommendedName>
    <alternativeName>
        <fullName evidence="30">Isopeptidase TGM2</fullName>
    </alternativeName>
    <alternativeName>
        <fullName evidence="32">Protein-glutamine deamidase TGM2</fullName>
    </alternativeName>
    <alternativeName>
        <fullName evidence="31">Protein-glutamine dopaminyltransferase TGM2</fullName>
    </alternativeName>
    <alternativeName>
        <fullName evidence="34">Protein-glutamine histaminyltransferase TGM2</fullName>
    </alternativeName>
    <alternativeName>
        <fullName evidence="35">Protein-glutamine noradrenalinyltransferase TGM2</fullName>
    </alternativeName>
    <alternativeName>
        <fullName evidence="33">Protein-glutamine serotonyltransferase TGM2</fullName>
    </alternativeName>
    <alternativeName>
        <fullName evidence="29">Tissue transglutaminase</fullName>
    </alternativeName>
    <alternativeName>
        <fullName evidence="28">Transglutaminase-2</fullName>
    </alternativeName>
</protein>
<evidence type="ECO:0000256" key="29">
    <source>
        <dbReference type="ARBA" id="ARBA00041677"/>
    </source>
</evidence>
<dbReference type="InterPro" id="IPR036985">
    <property type="entry name" value="Transglutaminase-like_sf"/>
</dbReference>
<comment type="cofactor">
    <cofactor evidence="1">
        <name>Ca(2+)</name>
        <dbReference type="ChEBI" id="CHEBI:29108"/>
    </cofactor>
</comment>
<evidence type="ECO:0000256" key="25">
    <source>
        <dbReference type="ARBA" id="ARBA00036876"/>
    </source>
</evidence>
<reference evidence="43" key="1">
    <citation type="submission" date="2019-06" db="EMBL/GenBank/DDBJ databases">
        <authorList>
            <consortium name="Wellcome Sanger Institute Data Sharing"/>
        </authorList>
    </citation>
    <scope>NUCLEOTIDE SEQUENCE [LARGE SCALE GENOMIC DNA]</scope>
</reference>
<evidence type="ECO:0000256" key="4">
    <source>
        <dbReference type="ARBA" id="ARBA00004236"/>
    </source>
</evidence>
<dbReference type="InterPro" id="IPR038765">
    <property type="entry name" value="Papain-like_cys_pep_sf"/>
</dbReference>
<evidence type="ECO:0000256" key="14">
    <source>
        <dbReference type="ARBA" id="ARBA00022679"/>
    </source>
</evidence>
<feature type="active site" evidence="40">
    <location>
        <position position="320"/>
    </location>
</feature>
<evidence type="ECO:0000256" key="8">
    <source>
        <dbReference type="ARBA" id="ARBA00005968"/>
    </source>
</evidence>
<evidence type="ECO:0000256" key="20">
    <source>
        <dbReference type="ARBA" id="ARBA00023136"/>
    </source>
</evidence>
<evidence type="ECO:0000256" key="41">
    <source>
        <dbReference type="SAM" id="MobiDB-lite"/>
    </source>
</evidence>
<accession>A0A667Y9L4</accession>
<evidence type="ECO:0000256" key="10">
    <source>
        <dbReference type="ARBA" id="ARBA00022475"/>
    </source>
</evidence>
<dbReference type="Pfam" id="PF01841">
    <property type="entry name" value="Transglut_core"/>
    <property type="match status" value="1"/>
</dbReference>
<keyword evidence="9" id="KW-0158">Chromosome</keyword>
<dbReference type="Ensembl" id="ENSMMDT00005018463.1">
    <property type="protein sequence ID" value="ENSMMDP00005018016.1"/>
    <property type="gene ID" value="ENSMMDG00005009017.1"/>
</dbReference>
<dbReference type="EC" id="2.3.2.13" evidence="23"/>
<feature type="region of interest" description="Disordered" evidence="41">
    <location>
        <begin position="428"/>
        <end position="462"/>
    </location>
</feature>
<keyword evidence="12" id="KW-0272">Extracellular matrix</keyword>
<evidence type="ECO:0000256" key="23">
    <source>
        <dbReference type="ARBA" id="ARBA00024222"/>
    </source>
</evidence>
<keyword evidence="16" id="KW-0547">Nucleotide-binding</keyword>
<dbReference type="Gene3D" id="3.90.260.10">
    <property type="entry name" value="Transglutaminase-like"/>
    <property type="match status" value="1"/>
</dbReference>
<dbReference type="FunFam" id="3.90.260.10:FF:000001">
    <property type="entry name" value="Protein-glutamine gamma-glutamyltransferase 2"/>
    <property type="match status" value="1"/>
</dbReference>
<dbReference type="GO" id="GO:0050568">
    <property type="term" value="F:protein-glutamine glutaminase activity"/>
    <property type="evidence" value="ECO:0007669"/>
    <property type="project" value="UniProtKB-EC"/>
</dbReference>
<evidence type="ECO:0000256" key="13">
    <source>
        <dbReference type="ARBA" id="ARBA00022670"/>
    </source>
</evidence>
<dbReference type="AlphaFoldDB" id="A0A667Y9L4"/>
<dbReference type="GO" id="GO:0005829">
    <property type="term" value="C:cytosol"/>
    <property type="evidence" value="ECO:0007669"/>
    <property type="project" value="UniProtKB-SubCell"/>
</dbReference>
<comment type="catalytic activity">
    <reaction evidence="24">
        <text>L-glutaminyl-[protein] + serotonin = 5-serotonyl-L-glutamyl-[protein] + NH4(+)</text>
        <dbReference type="Rhea" id="RHEA:66552"/>
        <dbReference type="Rhea" id="RHEA-COMP:10207"/>
        <dbReference type="Rhea" id="RHEA-COMP:17052"/>
        <dbReference type="ChEBI" id="CHEBI:28938"/>
        <dbReference type="ChEBI" id="CHEBI:30011"/>
        <dbReference type="ChEBI" id="CHEBI:167174"/>
        <dbReference type="ChEBI" id="CHEBI:350546"/>
    </reaction>
    <physiologicalReaction direction="left-to-right" evidence="24">
        <dbReference type="Rhea" id="RHEA:66553"/>
    </physiologicalReaction>
</comment>
<proteinExistence type="inferred from homology"/>
<dbReference type="GO" id="GO:0005525">
    <property type="term" value="F:GTP binding"/>
    <property type="evidence" value="ECO:0007669"/>
    <property type="project" value="UniProtKB-KW"/>
</dbReference>
<dbReference type="GO" id="GO:0005886">
    <property type="term" value="C:plasma membrane"/>
    <property type="evidence" value="ECO:0007669"/>
    <property type="project" value="UniProtKB-SubCell"/>
</dbReference>
<evidence type="ECO:0000256" key="5">
    <source>
        <dbReference type="ARBA" id="ARBA00004286"/>
    </source>
</evidence>
<evidence type="ECO:0000256" key="17">
    <source>
        <dbReference type="ARBA" id="ARBA00022837"/>
    </source>
</evidence>
<keyword evidence="22" id="KW-0012">Acyltransferase</keyword>
<evidence type="ECO:0000256" key="18">
    <source>
        <dbReference type="ARBA" id="ARBA00023128"/>
    </source>
</evidence>
<dbReference type="Pfam" id="PF00868">
    <property type="entry name" value="Transglut_N"/>
    <property type="match status" value="1"/>
</dbReference>
<dbReference type="InterPro" id="IPR023608">
    <property type="entry name" value="Transglutaminase_animal"/>
</dbReference>
<evidence type="ECO:0000256" key="22">
    <source>
        <dbReference type="ARBA" id="ARBA00023315"/>
    </source>
</evidence>
<evidence type="ECO:0000256" key="24">
    <source>
        <dbReference type="ARBA" id="ARBA00036377"/>
    </source>
</evidence>
<keyword evidence="20" id="KW-0472">Membrane</keyword>
<organism evidence="43 44">
    <name type="scientific">Myripristis murdjan</name>
    <name type="common">pinecone soldierfish</name>
    <dbReference type="NCBI Taxonomy" id="586833"/>
    <lineage>
        <taxon>Eukaryota</taxon>
        <taxon>Metazoa</taxon>
        <taxon>Chordata</taxon>
        <taxon>Craniata</taxon>
        <taxon>Vertebrata</taxon>
        <taxon>Euteleostomi</taxon>
        <taxon>Actinopterygii</taxon>
        <taxon>Neopterygii</taxon>
        <taxon>Teleostei</taxon>
        <taxon>Neoteleostei</taxon>
        <taxon>Acanthomorphata</taxon>
        <taxon>Holocentriformes</taxon>
        <taxon>Holocentridae</taxon>
        <taxon>Myripristis</taxon>
    </lineage>
</organism>
<evidence type="ECO:0000256" key="34">
    <source>
        <dbReference type="ARBA" id="ARBA00043104"/>
    </source>
</evidence>
<evidence type="ECO:0000256" key="37">
    <source>
        <dbReference type="ARBA" id="ARBA00047876"/>
    </source>
</evidence>
<dbReference type="InterPro" id="IPR002931">
    <property type="entry name" value="Transglutaminase-like"/>
</dbReference>
<evidence type="ECO:0000256" key="33">
    <source>
        <dbReference type="ARBA" id="ARBA00042912"/>
    </source>
</evidence>
<evidence type="ECO:0000256" key="12">
    <source>
        <dbReference type="ARBA" id="ARBA00022530"/>
    </source>
</evidence>
<evidence type="ECO:0000256" key="6">
    <source>
        <dbReference type="ARBA" id="ARBA00004498"/>
    </source>
</evidence>
<dbReference type="GO" id="GO:0007399">
    <property type="term" value="P:nervous system development"/>
    <property type="evidence" value="ECO:0007669"/>
    <property type="project" value="UniProtKB-ARBA"/>
</dbReference>
<reference evidence="43" key="2">
    <citation type="submission" date="2025-08" db="UniProtKB">
        <authorList>
            <consortium name="Ensembl"/>
        </authorList>
    </citation>
    <scope>IDENTIFICATION</scope>
</reference>
<evidence type="ECO:0000256" key="28">
    <source>
        <dbReference type="ARBA" id="ARBA00041650"/>
    </source>
</evidence>
<dbReference type="SMART" id="SM00460">
    <property type="entry name" value="TGc"/>
    <property type="match status" value="1"/>
</dbReference>
<evidence type="ECO:0000256" key="36">
    <source>
        <dbReference type="ARBA" id="ARBA00047868"/>
    </source>
</evidence>
<evidence type="ECO:0000313" key="43">
    <source>
        <dbReference type="Ensembl" id="ENSMMDP00005018016.1"/>
    </source>
</evidence>
<evidence type="ECO:0000256" key="38">
    <source>
        <dbReference type="ARBA" id="ARBA00048230"/>
    </source>
</evidence>
<comment type="catalytic activity">
    <reaction evidence="38">
        <text>L-glutaminyl-[protein] + (R)-noradrenaline = 5-(R)-noradrenalinyl-L-glutamyl-[protein] + NH4(+)</text>
        <dbReference type="Rhea" id="RHEA:66560"/>
        <dbReference type="Rhea" id="RHEA-COMP:10207"/>
        <dbReference type="Rhea" id="RHEA-COMP:17054"/>
        <dbReference type="ChEBI" id="CHEBI:28938"/>
        <dbReference type="ChEBI" id="CHEBI:30011"/>
        <dbReference type="ChEBI" id="CHEBI:72587"/>
        <dbReference type="ChEBI" id="CHEBI:167178"/>
    </reaction>
    <physiologicalReaction direction="left-to-right" evidence="38">
        <dbReference type="Rhea" id="RHEA:66561"/>
    </physiologicalReaction>
</comment>
<dbReference type="InterPro" id="IPR050779">
    <property type="entry name" value="Transglutaminase"/>
</dbReference>
<evidence type="ECO:0000313" key="44">
    <source>
        <dbReference type="Proteomes" id="UP000472263"/>
    </source>
</evidence>
<keyword evidence="13" id="KW-0378">Hydrolase</keyword>
<evidence type="ECO:0000256" key="27">
    <source>
        <dbReference type="ARBA" id="ARBA00040561"/>
    </source>
</evidence>
<evidence type="ECO:0000256" key="11">
    <source>
        <dbReference type="ARBA" id="ARBA00022525"/>
    </source>
</evidence>
<dbReference type="EC" id="3.5.1.44" evidence="26"/>
<dbReference type="GeneTree" id="ENSGT01050000244866"/>
<keyword evidence="19" id="KW-0342">GTP-binding</keyword>
<dbReference type="InterPro" id="IPR013783">
    <property type="entry name" value="Ig-like_fold"/>
</dbReference>
<dbReference type="SUPFAM" id="SSF81296">
    <property type="entry name" value="E set domains"/>
    <property type="match status" value="1"/>
</dbReference>
<comment type="catalytic activity">
    <reaction evidence="25">
        <text>L-glutaminyl-[protein] + L-lysyl-[protein] = [protein]-L-lysyl-N(6)-5-L-glutamyl-[protein] + NH4(+)</text>
        <dbReference type="Rhea" id="RHEA:54816"/>
        <dbReference type="Rhea" id="RHEA-COMP:9752"/>
        <dbReference type="Rhea" id="RHEA-COMP:10207"/>
        <dbReference type="Rhea" id="RHEA-COMP:14005"/>
        <dbReference type="ChEBI" id="CHEBI:28938"/>
        <dbReference type="ChEBI" id="CHEBI:29969"/>
        <dbReference type="ChEBI" id="CHEBI:30011"/>
        <dbReference type="ChEBI" id="CHEBI:138370"/>
        <dbReference type="EC" id="2.3.2.13"/>
    </reaction>
    <physiologicalReaction direction="left-to-right" evidence="25">
        <dbReference type="Rhea" id="RHEA:54817"/>
    </physiologicalReaction>
</comment>
<dbReference type="GO" id="GO:0005694">
    <property type="term" value="C:chromosome"/>
    <property type="evidence" value="ECO:0007669"/>
    <property type="project" value="UniProtKB-SubCell"/>
</dbReference>
<keyword evidence="13" id="KW-0645">Protease</keyword>
<evidence type="ECO:0000256" key="19">
    <source>
        <dbReference type="ARBA" id="ARBA00023134"/>
    </source>
</evidence>
<evidence type="ECO:0000259" key="42">
    <source>
        <dbReference type="SMART" id="SM00460"/>
    </source>
</evidence>
<reference evidence="43" key="3">
    <citation type="submission" date="2025-09" db="UniProtKB">
        <authorList>
            <consortium name="Ensembl"/>
        </authorList>
    </citation>
    <scope>IDENTIFICATION</scope>
</reference>
<evidence type="ECO:0000256" key="2">
    <source>
        <dbReference type="ARBA" id="ARBA00004123"/>
    </source>
</evidence>
<dbReference type="Gene3D" id="2.60.40.10">
    <property type="entry name" value="Immunoglobulins"/>
    <property type="match status" value="1"/>
</dbReference>
<feature type="domain" description="Transglutaminase-like" evidence="42">
    <location>
        <begin position="254"/>
        <end position="348"/>
    </location>
</feature>
<keyword evidence="17" id="KW-0106">Calcium</keyword>